<dbReference type="GO" id="GO:0006511">
    <property type="term" value="P:ubiquitin-dependent protein catabolic process"/>
    <property type="evidence" value="ECO:0007669"/>
    <property type="project" value="InterPro"/>
</dbReference>
<proteinExistence type="predicted"/>
<feature type="domain" description="SKP1 component dimerisation" evidence="2">
    <location>
        <begin position="40"/>
        <end position="72"/>
    </location>
</feature>
<accession>A0AAV5M1F2</accession>
<dbReference type="AlphaFoldDB" id="A0AAV5M1F2"/>
<evidence type="ECO:0000313" key="3">
    <source>
        <dbReference type="EMBL" id="GKV43320.1"/>
    </source>
</evidence>
<evidence type="ECO:0000259" key="2">
    <source>
        <dbReference type="Pfam" id="PF01466"/>
    </source>
</evidence>
<dbReference type="InterPro" id="IPR011333">
    <property type="entry name" value="SKP1/BTB/POZ_sf"/>
</dbReference>
<dbReference type="Proteomes" id="UP001054252">
    <property type="component" value="Unassembled WGS sequence"/>
</dbReference>
<keyword evidence="4" id="KW-1185">Reference proteome</keyword>
<dbReference type="InterPro" id="IPR036296">
    <property type="entry name" value="SKP1-like_dim_sf"/>
</dbReference>
<dbReference type="Gene3D" id="3.30.710.10">
    <property type="entry name" value="Potassium Channel Kv1.1, Chain A"/>
    <property type="match status" value="1"/>
</dbReference>
<evidence type="ECO:0000313" key="4">
    <source>
        <dbReference type="Proteomes" id="UP001054252"/>
    </source>
</evidence>
<reference evidence="3 4" key="1">
    <citation type="journal article" date="2021" name="Commun. Biol.">
        <title>The genome of Shorea leprosula (Dipterocarpaceae) highlights the ecological relevance of drought in aseasonal tropical rainforests.</title>
        <authorList>
            <person name="Ng K.K.S."/>
            <person name="Kobayashi M.J."/>
            <person name="Fawcett J.A."/>
            <person name="Hatakeyama M."/>
            <person name="Paape T."/>
            <person name="Ng C.H."/>
            <person name="Ang C.C."/>
            <person name="Tnah L.H."/>
            <person name="Lee C.T."/>
            <person name="Nishiyama T."/>
            <person name="Sese J."/>
            <person name="O'Brien M.J."/>
            <person name="Copetti D."/>
            <person name="Mohd Noor M.I."/>
            <person name="Ong R.C."/>
            <person name="Putra M."/>
            <person name="Sireger I.Z."/>
            <person name="Indrioko S."/>
            <person name="Kosugi Y."/>
            <person name="Izuno A."/>
            <person name="Isagi Y."/>
            <person name="Lee S.L."/>
            <person name="Shimizu K.K."/>
        </authorList>
    </citation>
    <scope>NUCLEOTIDE SEQUENCE [LARGE SCALE GENOMIC DNA]</scope>
    <source>
        <strain evidence="3">214</strain>
    </source>
</reference>
<gene>
    <name evidence="3" type="ORF">SLEP1_g50624</name>
</gene>
<dbReference type="EMBL" id="BPVZ01000167">
    <property type="protein sequence ID" value="GKV43320.1"/>
    <property type="molecule type" value="Genomic_DNA"/>
</dbReference>
<dbReference type="SUPFAM" id="SSF81382">
    <property type="entry name" value="Skp1 dimerisation domain-like"/>
    <property type="match status" value="1"/>
</dbReference>
<protein>
    <recommendedName>
        <fullName evidence="2">SKP1 component dimerisation domain-containing protein</fullName>
    </recommendedName>
</protein>
<comment type="pathway">
    <text evidence="1">Protein modification; protein ubiquitination.</text>
</comment>
<evidence type="ECO:0000256" key="1">
    <source>
        <dbReference type="ARBA" id="ARBA00004906"/>
    </source>
</evidence>
<dbReference type="InterPro" id="IPR016072">
    <property type="entry name" value="Skp1_comp_dimer"/>
</dbReference>
<dbReference type="Pfam" id="PF01466">
    <property type="entry name" value="Skp1"/>
    <property type="match status" value="1"/>
</dbReference>
<name>A0AAV5M1F2_9ROSI</name>
<sequence>MEFKIIKSFFDDNLDISFDAVVPLTNANLKEPTKQPTRSKKKSMEYVRRFFDIENDYTPEEEARVRAKNAWAFEGVDPDNDVMDSDVVMDSTQISIQ</sequence>
<comment type="caution">
    <text evidence="3">The sequence shown here is derived from an EMBL/GenBank/DDBJ whole genome shotgun (WGS) entry which is preliminary data.</text>
</comment>
<organism evidence="3 4">
    <name type="scientific">Rubroshorea leprosula</name>
    <dbReference type="NCBI Taxonomy" id="152421"/>
    <lineage>
        <taxon>Eukaryota</taxon>
        <taxon>Viridiplantae</taxon>
        <taxon>Streptophyta</taxon>
        <taxon>Embryophyta</taxon>
        <taxon>Tracheophyta</taxon>
        <taxon>Spermatophyta</taxon>
        <taxon>Magnoliopsida</taxon>
        <taxon>eudicotyledons</taxon>
        <taxon>Gunneridae</taxon>
        <taxon>Pentapetalae</taxon>
        <taxon>rosids</taxon>
        <taxon>malvids</taxon>
        <taxon>Malvales</taxon>
        <taxon>Dipterocarpaceae</taxon>
        <taxon>Rubroshorea</taxon>
    </lineage>
</organism>